<evidence type="ECO:0000313" key="3">
    <source>
        <dbReference type="EnsemblFungi" id="EJT74475"/>
    </source>
</evidence>
<protein>
    <recommendedName>
        <fullName evidence="5">Secreted protein</fullName>
    </recommendedName>
</protein>
<organism evidence="2">
    <name type="scientific">Gaeumannomyces tritici (strain R3-111a-1)</name>
    <name type="common">Wheat and barley take-all root rot fungus</name>
    <name type="synonym">Gaeumannomyces graminis var. tritici</name>
    <dbReference type="NCBI Taxonomy" id="644352"/>
    <lineage>
        <taxon>Eukaryota</taxon>
        <taxon>Fungi</taxon>
        <taxon>Dikarya</taxon>
        <taxon>Ascomycota</taxon>
        <taxon>Pezizomycotina</taxon>
        <taxon>Sordariomycetes</taxon>
        <taxon>Sordariomycetidae</taxon>
        <taxon>Magnaporthales</taxon>
        <taxon>Magnaporthaceae</taxon>
        <taxon>Gaeumannomyces</taxon>
    </lineage>
</organism>
<name>J3P479_GAET3</name>
<dbReference type="EnsemblFungi" id="EJT74475">
    <property type="protein sequence ID" value="EJT74475"/>
    <property type="gene ID" value="GGTG_08315"/>
</dbReference>
<reference evidence="4" key="1">
    <citation type="submission" date="2010-07" db="EMBL/GenBank/DDBJ databases">
        <title>The genome sequence of Gaeumannomyces graminis var. tritici strain R3-111a-1.</title>
        <authorList>
            <consortium name="The Broad Institute Genome Sequencing Platform"/>
            <person name="Ma L.-J."/>
            <person name="Dead R."/>
            <person name="Young S."/>
            <person name="Zeng Q."/>
            <person name="Koehrsen M."/>
            <person name="Alvarado L."/>
            <person name="Berlin A."/>
            <person name="Chapman S.B."/>
            <person name="Chen Z."/>
            <person name="Freedman E."/>
            <person name="Gellesch M."/>
            <person name="Goldberg J."/>
            <person name="Griggs A."/>
            <person name="Gujja S."/>
            <person name="Heilman E.R."/>
            <person name="Heiman D."/>
            <person name="Hepburn T."/>
            <person name="Howarth C."/>
            <person name="Jen D."/>
            <person name="Larson L."/>
            <person name="Mehta T."/>
            <person name="Neiman D."/>
            <person name="Pearson M."/>
            <person name="Roberts A."/>
            <person name="Saif S."/>
            <person name="Shea T."/>
            <person name="Shenoy N."/>
            <person name="Sisk P."/>
            <person name="Stolte C."/>
            <person name="Sykes S."/>
            <person name="Walk T."/>
            <person name="White J."/>
            <person name="Yandava C."/>
            <person name="Haas B."/>
            <person name="Nusbaum C."/>
            <person name="Birren B."/>
        </authorList>
    </citation>
    <scope>NUCLEOTIDE SEQUENCE [LARGE SCALE GENOMIC DNA]</scope>
    <source>
        <strain evidence="4">R3-111a-1</strain>
    </source>
</reference>
<reference evidence="3" key="5">
    <citation type="submission" date="2018-04" db="UniProtKB">
        <authorList>
            <consortium name="EnsemblFungi"/>
        </authorList>
    </citation>
    <scope>IDENTIFICATION</scope>
    <source>
        <strain evidence="3">R3-111a-1</strain>
    </source>
</reference>
<evidence type="ECO:0000256" key="1">
    <source>
        <dbReference type="SAM" id="SignalP"/>
    </source>
</evidence>
<evidence type="ECO:0008006" key="5">
    <source>
        <dbReference type="Google" id="ProtNLM"/>
    </source>
</evidence>
<dbReference type="GeneID" id="20348773"/>
<reference evidence="2" key="3">
    <citation type="submission" date="2010-09" db="EMBL/GenBank/DDBJ databases">
        <title>Annotation of Gaeumannomyces graminis var. tritici R3-111a-1.</title>
        <authorList>
            <consortium name="The Broad Institute Genome Sequencing Platform"/>
            <person name="Ma L.-J."/>
            <person name="Dead R."/>
            <person name="Young S.K."/>
            <person name="Zeng Q."/>
            <person name="Gargeya S."/>
            <person name="Fitzgerald M."/>
            <person name="Haas B."/>
            <person name="Abouelleil A."/>
            <person name="Alvarado L."/>
            <person name="Arachchi H.M."/>
            <person name="Berlin A."/>
            <person name="Brown A."/>
            <person name="Chapman S.B."/>
            <person name="Chen Z."/>
            <person name="Dunbar C."/>
            <person name="Freedman E."/>
            <person name="Gearin G."/>
            <person name="Gellesch M."/>
            <person name="Goldberg J."/>
            <person name="Griggs A."/>
            <person name="Gujja S."/>
            <person name="Heiman D."/>
            <person name="Howarth C."/>
            <person name="Larson L."/>
            <person name="Lui A."/>
            <person name="MacDonald P.J.P."/>
            <person name="Mehta T."/>
            <person name="Montmayeur A."/>
            <person name="Murphy C."/>
            <person name="Neiman D."/>
            <person name="Pearson M."/>
            <person name="Priest M."/>
            <person name="Roberts A."/>
            <person name="Saif S."/>
            <person name="Shea T."/>
            <person name="Shenoy N."/>
            <person name="Sisk P."/>
            <person name="Stolte C."/>
            <person name="Sykes S."/>
            <person name="Yandava C."/>
            <person name="Wortman J."/>
            <person name="Nusbaum C."/>
            <person name="Birren B."/>
        </authorList>
    </citation>
    <scope>NUCLEOTIDE SEQUENCE</scope>
    <source>
        <strain evidence="2">R3-111a-1</strain>
    </source>
</reference>
<feature type="signal peptide" evidence="1">
    <location>
        <begin position="1"/>
        <end position="24"/>
    </location>
</feature>
<gene>
    <name evidence="3" type="primary">20348773</name>
    <name evidence="2" type="ORF">GGTG_08315</name>
</gene>
<sequence length="89" mass="9636">MMMVVVVVVVVVVVAVVMVDRSEGERKHERARTTGLDHGWTMYLDMDDAPTSVMCWHGWAAVGCEAALEVDKAEGAELPLAVLVRVVAA</sequence>
<dbReference type="AlphaFoldDB" id="J3P479"/>
<accession>J3P479</accession>
<reference evidence="2" key="2">
    <citation type="submission" date="2010-07" db="EMBL/GenBank/DDBJ databases">
        <authorList>
            <consortium name="The Broad Institute Genome Sequencing Platform"/>
            <consortium name="Broad Institute Genome Sequencing Center for Infectious Disease"/>
            <person name="Ma L.-J."/>
            <person name="Dead R."/>
            <person name="Young S."/>
            <person name="Zeng Q."/>
            <person name="Koehrsen M."/>
            <person name="Alvarado L."/>
            <person name="Berlin A."/>
            <person name="Chapman S.B."/>
            <person name="Chen Z."/>
            <person name="Freedman E."/>
            <person name="Gellesch M."/>
            <person name="Goldberg J."/>
            <person name="Griggs A."/>
            <person name="Gujja S."/>
            <person name="Heilman E.R."/>
            <person name="Heiman D."/>
            <person name="Hepburn T."/>
            <person name="Howarth C."/>
            <person name="Jen D."/>
            <person name="Larson L."/>
            <person name="Mehta T."/>
            <person name="Neiman D."/>
            <person name="Pearson M."/>
            <person name="Roberts A."/>
            <person name="Saif S."/>
            <person name="Shea T."/>
            <person name="Shenoy N."/>
            <person name="Sisk P."/>
            <person name="Stolte C."/>
            <person name="Sykes S."/>
            <person name="Walk T."/>
            <person name="White J."/>
            <person name="Yandava C."/>
            <person name="Haas B."/>
            <person name="Nusbaum C."/>
            <person name="Birren B."/>
        </authorList>
    </citation>
    <scope>NUCLEOTIDE SEQUENCE</scope>
    <source>
        <strain evidence="2">R3-111a-1</strain>
    </source>
</reference>
<dbReference type="EMBL" id="GL385398">
    <property type="protein sequence ID" value="EJT74475.1"/>
    <property type="molecule type" value="Genomic_DNA"/>
</dbReference>
<feature type="chain" id="PRO_5015094884" description="Secreted protein" evidence="1">
    <location>
        <begin position="25"/>
        <end position="89"/>
    </location>
</feature>
<keyword evidence="1" id="KW-0732">Signal</keyword>
<reference evidence="3" key="4">
    <citation type="journal article" date="2015" name="G3 (Bethesda)">
        <title>Genome sequences of three phytopathogenic species of the Magnaporthaceae family of fungi.</title>
        <authorList>
            <person name="Okagaki L.H."/>
            <person name="Nunes C.C."/>
            <person name="Sailsbery J."/>
            <person name="Clay B."/>
            <person name="Brown D."/>
            <person name="John T."/>
            <person name="Oh Y."/>
            <person name="Young N."/>
            <person name="Fitzgerald M."/>
            <person name="Haas B.J."/>
            <person name="Zeng Q."/>
            <person name="Young S."/>
            <person name="Adiconis X."/>
            <person name="Fan L."/>
            <person name="Levin J.Z."/>
            <person name="Mitchell T.K."/>
            <person name="Okubara P.A."/>
            <person name="Farman M.L."/>
            <person name="Kohn L.M."/>
            <person name="Birren B."/>
            <person name="Ma L.-J."/>
            <person name="Dean R.A."/>
        </authorList>
    </citation>
    <scope>NUCLEOTIDE SEQUENCE</scope>
    <source>
        <strain evidence="3">R3-111a-1</strain>
    </source>
</reference>
<evidence type="ECO:0000313" key="2">
    <source>
        <dbReference type="EMBL" id="EJT74475.1"/>
    </source>
</evidence>
<evidence type="ECO:0000313" key="4">
    <source>
        <dbReference type="Proteomes" id="UP000006039"/>
    </source>
</evidence>
<dbReference type="VEuPathDB" id="FungiDB:GGTG_08315"/>
<proteinExistence type="predicted"/>
<keyword evidence="4" id="KW-1185">Reference proteome</keyword>
<dbReference type="Proteomes" id="UP000006039">
    <property type="component" value="Unassembled WGS sequence"/>
</dbReference>
<dbReference type="HOGENOM" id="CLU_2454863_0_0_1"/>
<dbReference type="RefSeq" id="XP_009224419.1">
    <property type="nucleotide sequence ID" value="XM_009226155.1"/>
</dbReference>